<evidence type="ECO:0000313" key="2">
    <source>
        <dbReference type="Proteomes" id="UP000092460"/>
    </source>
</evidence>
<evidence type="ECO:0000313" key="1">
    <source>
        <dbReference type="EnsemblMetazoa" id="GPPI033088-PA"/>
    </source>
</evidence>
<organism evidence="1 2">
    <name type="scientific">Glossina palpalis gambiensis</name>
    <dbReference type="NCBI Taxonomy" id="67801"/>
    <lineage>
        <taxon>Eukaryota</taxon>
        <taxon>Metazoa</taxon>
        <taxon>Ecdysozoa</taxon>
        <taxon>Arthropoda</taxon>
        <taxon>Hexapoda</taxon>
        <taxon>Insecta</taxon>
        <taxon>Pterygota</taxon>
        <taxon>Neoptera</taxon>
        <taxon>Endopterygota</taxon>
        <taxon>Diptera</taxon>
        <taxon>Brachycera</taxon>
        <taxon>Muscomorpha</taxon>
        <taxon>Hippoboscoidea</taxon>
        <taxon>Glossinidae</taxon>
        <taxon>Glossina</taxon>
    </lineage>
</organism>
<dbReference type="EnsemblMetazoa" id="GPPI033088-RA">
    <property type="protein sequence ID" value="GPPI033088-PA"/>
    <property type="gene ID" value="GPPI033088"/>
</dbReference>
<dbReference type="Proteomes" id="UP000092460">
    <property type="component" value="Unassembled WGS sequence"/>
</dbReference>
<proteinExistence type="predicted"/>
<keyword evidence="2" id="KW-1185">Reference proteome</keyword>
<reference evidence="1" key="2">
    <citation type="submission" date="2020-05" db="UniProtKB">
        <authorList>
            <consortium name="EnsemblMetazoa"/>
        </authorList>
    </citation>
    <scope>IDENTIFICATION</scope>
    <source>
        <strain evidence="1">IAEA</strain>
    </source>
</reference>
<dbReference type="AlphaFoldDB" id="A0A1B0BKH7"/>
<dbReference type="VEuPathDB" id="VectorBase:GPPI033088"/>
<dbReference type="EMBL" id="JXJN01015950">
    <property type="status" value="NOT_ANNOTATED_CDS"/>
    <property type="molecule type" value="Genomic_DNA"/>
</dbReference>
<sequence>MKLLVVLVVSPRNCILCSETFCTEHHGANRDCNLLAFPKVTFAAQQSDLTNDDNDAYISYNIKIYRHHSYTYVNLGTIFPSKGLTEFLSMVVDIY</sequence>
<protein>
    <submittedName>
        <fullName evidence="1">Uncharacterized protein</fullName>
    </submittedName>
</protein>
<reference evidence="2" key="1">
    <citation type="submission" date="2015-01" db="EMBL/GenBank/DDBJ databases">
        <authorList>
            <person name="Aksoy S."/>
            <person name="Warren W."/>
            <person name="Wilson R.K."/>
        </authorList>
    </citation>
    <scope>NUCLEOTIDE SEQUENCE [LARGE SCALE GENOMIC DNA]</scope>
    <source>
        <strain evidence="2">IAEA</strain>
    </source>
</reference>
<name>A0A1B0BKH7_9MUSC</name>
<accession>A0A1B0BKH7</accession>